<dbReference type="GO" id="GO:0009002">
    <property type="term" value="F:serine-type D-Ala-D-Ala carboxypeptidase activity"/>
    <property type="evidence" value="ECO:0007669"/>
    <property type="project" value="InterPro"/>
</dbReference>
<dbReference type="Gene3D" id="3.90.1310.10">
    <property type="entry name" value="Penicillin-binding protein 2a (Domain 2)"/>
    <property type="match status" value="1"/>
</dbReference>
<dbReference type="SUPFAM" id="SSF56519">
    <property type="entry name" value="Penicillin binding protein dimerisation domain"/>
    <property type="match status" value="1"/>
</dbReference>
<evidence type="ECO:0000256" key="2">
    <source>
        <dbReference type="ARBA" id="ARBA00007171"/>
    </source>
</evidence>
<comment type="similarity">
    <text evidence="2">Belongs to the transpeptidase family.</text>
</comment>
<dbReference type="GO" id="GO:0005886">
    <property type="term" value="C:plasma membrane"/>
    <property type="evidence" value="ECO:0007669"/>
    <property type="project" value="TreeGrafter"/>
</dbReference>
<comment type="subcellular location">
    <subcellularLocation>
        <location evidence="1">Membrane</location>
    </subcellularLocation>
</comment>
<dbReference type="NCBIfam" id="TIGR03423">
    <property type="entry name" value="pbp2_mrdA"/>
    <property type="match status" value="1"/>
</dbReference>
<keyword evidence="5" id="KW-1133">Transmembrane helix</keyword>
<gene>
    <name evidence="8" type="ORF">EDC14_103030</name>
</gene>
<dbReference type="Pfam" id="PF00905">
    <property type="entry name" value="Transpeptidase"/>
    <property type="match status" value="1"/>
</dbReference>
<dbReference type="SUPFAM" id="SSF56601">
    <property type="entry name" value="beta-lactamase/transpeptidase-like"/>
    <property type="match status" value="1"/>
</dbReference>
<dbReference type="InterPro" id="IPR005311">
    <property type="entry name" value="PBP_dimer"/>
</dbReference>
<dbReference type="Proteomes" id="UP000295008">
    <property type="component" value="Unassembled WGS sequence"/>
</dbReference>
<feature type="region of interest" description="Disordered" evidence="4">
    <location>
        <begin position="617"/>
        <end position="691"/>
    </location>
</feature>
<dbReference type="InterPro" id="IPR012338">
    <property type="entry name" value="Beta-lactam/transpept-like"/>
</dbReference>
<evidence type="ECO:0000313" key="8">
    <source>
        <dbReference type="EMBL" id="TCL61928.1"/>
    </source>
</evidence>
<protein>
    <submittedName>
        <fullName evidence="8">Penicillin-binding protein 2</fullName>
    </submittedName>
</protein>
<dbReference type="GO" id="GO:0071555">
    <property type="term" value="P:cell wall organization"/>
    <property type="evidence" value="ECO:0007669"/>
    <property type="project" value="TreeGrafter"/>
</dbReference>
<evidence type="ECO:0000259" key="6">
    <source>
        <dbReference type="Pfam" id="PF00905"/>
    </source>
</evidence>
<evidence type="ECO:0000256" key="1">
    <source>
        <dbReference type="ARBA" id="ARBA00004370"/>
    </source>
</evidence>
<feature type="compositionally biased region" description="Low complexity" evidence="4">
    <location>
        <begin position="619"/>
        <end position="628"/>
    </location>
</feature>
<name>A0A4R1R8I8_HYDET</name>
<dbReference type="Gene3D" id="3.40.710.10">
    <property type="entry name" value="DD-peptidase/beta-lactamase superfamily"/>
    <property type="match status" value="1"/>
</dbReference>
<dbReference type="InterPro" id="IPR050515">
    <property type="entry name" value="Beta-lactam/transpept"/>
</dbReference>
<dbReference type="GO" id="GO:0008658">
    <property type="term" value="F:penicillin binding"/>
    <property type="evidence" value="ECO:0007669"/>
    <property type="project" value="InterPro"/>
</dbReference>
<feature type="domain" description="Penicillin-binding protein dimerisation" evidence="7">
    <location>
        <begin position="56"/>
        <end position="227"/>
    </location>
</feature>
<dbReference type="InterPro" id="IPR036138">
    <property type="entry name" value="PBP_dimer_sf"/>
</dbReference>
<proteinExistence type="inferred from homology"/>
<dbReference type="PANTHER" id="PTHR30627">
    <property type="entry name" value="PEPTIDOGLYCAN D,D-TRANSPEPTIDASE"/>
    <property type="match status" value="1"/>
</dbReference>
<evidence type="ECO:0000256" key="5">
    <source>
        <dbReference type="SAM" id="Phobius"/>
    </source>
</evidence>
<feature type="domain" description="Penicillin-binding protein transpeptidase" evidence="6">
    <location>
        <begin position="275"/>
        <end position="608"/>
    </location>
</feature>
<keyword evidence="3 5" id="KW-0472">Membrane</keyword>
<accession>A0A4R1R8I8</accession>
<dbReference type="OrthoDB" id="9804124at2"/>
<dbReference type="GO" id="GO:0009252">
    <property type="term" value="P:peptidoglycan biosynthetic process"/>
    <property type="evidence" value="ECO:0007669"/>
    <property type="project" value="InterPro"/>
</dbReference>
<dbReference type="RefSeq" id="WP_132016053.1">
    <property type="nucleotide sequence ID" value="NZ_SLUN01000030.1"/>
</dbReference>
<organism evidence="8 9">
    <name type="scientific">Hydrogenispora ethanolica</name>
    <dbReference type="NCBI Taxonomy" id="1082276"/>
    <lineage>
        <taxon>Bacteria</taxon>
        <taxon>Bacillati</taxon>
        <taxon>Bacillota</taxon>
        <taxon>Hydrogenispora</taxon>
    </lineage>
</organism>
<comment type="caution">
    <text evidence="8">The sequence shown here is derived from an EMBL/GenBank/DDBJ whole genome shotgun (WGS) entry which is preliminary data.</text>
</comment>
<evidence type="ECO:0000313" key="9">
    <source>
        <dbReference type="Proteomes" id="UP000295008"/>
    </source>
</evidence>
<keyword evidence="5" id="KW-0812">Transmembrane</keyword>
<reference evidence="8 9" key="1">
    <citation type="submission" date="2019-03" db="EMBL/GenBank/DDBJ databases">
        <title>Genomic Encyclopedia of Type Strains, Phase IV (KMG-IV): sequencing the most valuable type-strain genomes for metagenomic binning, comparative biology and taxonomic classification.</title>
        <authorList>
            <person name="Goeker M."/>
        </authorList>
    </citation>
    <scope>NUCLEOTIDE SEQUENCE [LARGE SCALE GENOMIC DNA]</scope>
    <source>
        <strain evidence="8 9">LX-B</strain>
    </source>
</reference>
<dbReference type="AlphaFoldDB" id="A0A4R1R8I8"/>
<dbReference type="EMBL" id="SLUN01000030">
    <property type="protein sequence ID" value="TCL61928.1"/>
    <property type="molecule type" value="Genomic_DNA"/>
</dbReference>
<dbReference type="InterPro" id="IPR001460">
    <property type="entry name" value="PCN-bd_Tpept"/>
</dbReference>
<evidence type="ECO:0000256" key="3">
    <source>
        <dbReference type="ARBA" id="ARBA00023136"/>
    </source>
</evidence>
<keyword evidence="9" id="KW-1185">Reference proteome</keyword>
<sequence length="691" mass="76409">MEYGALKNFESKFKYLSRLVLIVFAVLLIRLWQLQIMEGSAIMVKSRQNQTRVVRINAPRGMIYDRKGKILATSQFSHHVSVVPEDIEDKPEELALLCKILKLTPAELRTKLQPNPKYPRSDYQYVPIMKNLDPDTVIRLKEAQLNLAGVEVDEVPIRFYPYRELGCHLFGYTREIDLQELLQLRDKGYHPGDPIGKTGLERTYEDFLRGSGGGKIYEADIHGRPLRLLENREPVPGYDLHLTIDLKLQAAAEKALDAQLAWLQKYTQWKNAKSGAVLALDPRNGDILAMVSKPGFDPNWFSGVMSREVADSIYQNPLHPLTNRTIQGEFAPGSTFKPLTVLSALMEHKVTLDDQFYCNGFDPVYGQNFKCWTVTNRFGPKAHFRENVIDGLKNSCNIVMGELSSRVGPEILAKYSRAFGLGKPTGLQLYPGEASGLVPDPEWKRKHTREKTWFDIETKMFGIGQTYLTVTPLQLAQVYAALANRGKLYRPRLVSKITSAAGRPVAKFAPQVVQDLKLPPDVQAIIQEGLMEVIGDGGTAASAFRGFPIERYPIAGKTGTAQKPPYDNSGVFACYAPARRPRIVIVVFVEQGGSGSGGAAPIARKILEAYFHLDKPLRRPLSAPPRSRVPQPDSAVNGVSVPEPLPGSATPPAESLPAGNEPHAGTAVPSESRPQTESPQPAVPAGDSPGF</sequence>
<evidence type="ECO:0000259" key="7">
    <source>
        <dbReference type="Pfam" id="PF03717"/>
    </source>
</evidence>
<evidence type="ECO:0000256" key="4">
    <source>
        <dbReference type="SAM" id="MobiDB-lite"/>
    </source>
</evidence>
<dbReference type="Pfam" id="PF03717">
    <property type="entry name" value="PBP_dimer"/>
    <property type="match status" value="1"/>
</dbReference>
<dbReference type="InterPro" id="IPR017790">
    <property type="entry name" value="Penicillin-binding_protein_2"/>
</dbReference>
<feature type="transmembrane region" description="Helical" evidence="5">
    <location>
        <begin position="15"/>
        <end position="32"/>
    </location>
</feature>